<gene>
    <name evidence="1" type="ORF">GCM10022226_62100</name>
</gene>
<reference evidence="2" key="1">
    <citation type="journal article" date="2019" name="Int. J. Syst. Evol. Microbiol.">
        <title>The Global Catalogue of Microorganisms (GCM) 10K type strain sequencing project: providing services to taxonomists for standard genome sequencing and annotation.</title>
        <authorList>
            <consortium name="The Broad Institute Genomics Platform"/>
            <consortium name="The Broad Institute Genome Sequencing Center for Infectious Disease"/>
            <person name="Wu L."/>
            <person name="Ma J."/>
        </authorList>
    </citation>
    <scope>NUCLEOTIDE SEQUENCE [LARGE SCALE GENOMIC DNA]</scope>
    <source>
        <strain evidence="2">JCM 16908</strain>
    </source>
</reference>
<keyword evidence="2" id="KW-1185">Reference proteome</keyword>
<proteinExistence type="predicted"/>
<comment type="caution">
    <text evidence="1">The sequence shown here is derived from an EMBL/GenBank/DDBJ whole genome shotgun (WGS) entry which is preliminary data.</text>
</comment>
<dbReference type="Proteomes" id="UP001500888">
    <property type="component" value="Unassembled WGS sequence"/>
</dbReference>
<evidence type="ECO:0008006" key="3">
    <source>
        <dbReference type="Google" id="ProtNLM"/>
    </source>
</evidence>
<dbReference type="RefSeq" id="WP_344948233.1">
    <property type="nucleotide sequence ID" value="NZ_BAAAZR010000031.1"/>
</dbReference>
<evidence type="ECO:0000313" key="1">
    <source>
        <dbReference type="EMBL" id="GAA3832455.1"/>
    </source>
</evidence>
<name>A0ABP7J1L6_9ACTN</name>
<accession>A0ABP7J1L6</accession>
<evidence type="ECO:0000313" key="2">
    <source>
        <dbReference type="Proteomes" id="UP001500888"/>
    </source>
</evidence>
<organism evidence="1 2">
    <name type="scientific">Sphaerisporangium flaviroseum</name>
    <dbReference type="NCBI Taxonomy" id="509199"/>
    <lineage>
        <taxon>Bacteria</taxon>
        <taxon>Bacillati</taxon>
        <taxon>Actinomycetota</taxon>
        <taxon>Actinomycetes</taxon>
        <taxon>Streptosporangiales</taxon>
        <taxon>Streptosporangiaceae</taxon>
        <taxon>Sphaerisporangium</taxon>
    </lineage>
</organism>
<sequence>MSQYRRPARFPGREKEQWVSIRFASNIVRFYDEDRWRMGCVLRAKANNIAFHEGQVIVRNGTEEIGRYPADQLVSMDIWYGHAGEDPAYRVADIREHHPTAYRRWTEEEEQHLRRRHAEGATLDELAAESGRQPSAISSRLGIWRSFGSPDEADWPLG</sequence>
<protein>
    <recommendedName>
        <fullName evidence="3">Transposase IS30-like HTH domain-containing protein</fullName>
    </recommendedName>
</protein>
<dbReference type="EMBL" id="BAAAZR010000031">
    <property type="protein sequence ID" value="GAA3832455.1"/>
    <property type="molecule type" value="Genomic_DNA"/>
</dbReference>